<feature type="region of interest" description="Disordered" evidence="10">
    <location>
        <begin position="1778"/>
        <end position="1811"/>
    </location>
</feature>
<feature type="region of interest" description="Disordered" evidence="10">
    <location>
        <begin position="1207"/>
        <end position="1230"/>
    </location>
</feature>
<feature type="region of interest" description="Disordered" evidence="10">
    <location>
        <begin position="574"/>
        <end position="685"/>
    </location>
</feature>
<feature type="compositionally biased region" description="Acidic residues" evidence="10">
    <location>
        <begin position="1137"/>
        <end position="1146"/>
    </location>
</feature>
<dbReference type="PANTHER" id="PTHR12918:SF1">
    <property type="entry name" value="CYSTEINE DIOXYGENASE TYPE 1"/>
    <property type="match status" value="1"/>
</dbReference>
<keyword evidence="7" id="KW-0883">Thioether bond</keyword>
<dbReference type="Pfam" id="PF05995">
    <property type="entry name" value="CDO_I"/>
    <property type="match status" value="1"/>
</dbReference>
<keyword evidence="6 8" id="KW-0408">Iron</keyword>
<feature type="compositionally biased region" description="Acidic residues" evidence="10">
    <location>
        <begin position="1447"/>
        <end position="1470"/>
    </location>
</feature>
<sequence length="1811" mass="183114">MSDASPAAERAARLGGAALSGTPDDETDLAATKAELMRALQQSEADGASGSDNDGGVGDGDDEADVAFPTARRWTDGTPRSSRGPSPSNGSSHMASTADEGGPAALGTAEARSRGKQLRRRPSSASSTDDAAAPGGAPRTLAKGSAGASMRRTKGLAGPRPRRRLLRAAGSDGADAASSSSDSDSDSGAEQLRKAPGSAAPTPRRGHVVSAALRRELAELQEEAEAMKRPPRSAEEARAAAEAEAAAGPIDDWIVGGSDVDSDADAVAGAPGGRKAAGAAATDAADAAGHAADEAEEAAEAAAQDALRSRADASLRRRTAELNMRADRERASRWMHQEAAVDVDQEEQRALLAALLSDLDASAADAMRGRAAGGAGAPGTRGSGAAVAGGSVRQGGRHGSRAGAASGRSGLSLRRDGGSSGRRPAVSLFANQEGGGGGGGPADHRAAAGAGPQSGSLFHPLVASMVLHGTGRAALDEEARSKCAAGLAGVGAHGAGSGGGADGLGAARGGEAAVVGSMPLLARAMSVGSDQTRDGSVIDPITGRSSSGGDSSAGGAGAGSALAGVPTGFQLRHAQAMARRLQDATARPKQPDGGAPGSLYHQDYAGGGEADHRYDAGAAGGDGGALHGGHGAGAAGDSEHAGGAAAPGAGVAALQRSPQRRQLSMPSSARGALRRGLQATQRRLDGQATARSLGFKGAHEMAVFRERQLARAAEREAAMRQRREAIRRERELAEERSRAAAVAEQAGDVGAEADAFDDEEDEDDEEEASAPPADHTGDGSEPVGAVSGEGARRPTTADAGTSEASQAQNEHEEEEEEAGPSTPSAVRRTGNLPLPPALPAEATAGPSARATPAATGSRAPVDADSDSDADAEPATGGVANCIAALGADAPAAVSGAAAASPGAPTQASGAPASAATVATAAVTYARRKRARDEDEAAASGAAEAEAEAEAEDSTLPTLAMDEALAAEPEDDNGQSHSRATSSGMAEPAATAAPAPAEDAADDAAAGSGSDDEAAAGIKLVRKRRRAKRSKLSAVVATVKAAAAAAASAATAAGEDAGTAKAEARRAAAAAVARAAEQAAADAGADGERSPDQSSSGSGGGGGGRSAYARMVIEEMKREREAKRGGGKGATGMSFLEAEAEEDEEDEAARAEALIGQFGADAFKDEQGRQLTAEEFFRRRREAAEAAEEAEVDGMAAQLEEELRHVVDDLSDGEEDGVDAGMLRRQEEERDAEALRAIARAQTEGYASLRRRDDVVGRGARAEDEAEEEAADVDEEGFLAMKEAARRRRQEEAGDVGALRTNEDDDLFDAADEEDDGSEDDGDAAAAAADDDDDDDDDDDLAGLTAEELMQPSNAFMARWKRGASKAGAAKAGAAAAAEAAAAGGARAPKRAREAVPSLGAAVSRSGAASERGGEALEEVDEADAEEEEEEEATLRVQSHAGSPAGAFDDEEEEDEQEGEKDVDDDDDDEGSPAAKRPATARGSDSDAESSDAESDVDDGGINYDDDDDGEGLTDIAAIRAANGLGKAARRAGTSAASRGKGADALAGSAVPTAKDLLSEATADSAVAVEAADSGASSGKISLGELISIIDEELRAAFEEGGPGDVVQLSSRTRIADAMRDLDISDGCLDQYKHFESEKKYTRNLIATDGERFTLMLLCWNGGKESPVHDHPCRGCWMRVCEGSVTETRYARKDGSLVEVGAATFESPAVAYVHDSMGLHKVGAAMQCERACTLHLYAPPFSTCSIWLDPSCADKAMHPVVTYHSEYGELVDYTPASTGRTIADATPSASPAGSVAGEEEEEGDEVATADLD</sequence>
<feature type="compositionally biased region" description="Low complexity" evidence="10">
    <location>
        <begin position="7"/>
        <end position="19"/>
    </location>
</feature>
<evidence type="ECO:0000256" key="5">
    <source>
        <dbReference type="ARBA" id="ARBA00023002"/>
    </source>
</evidence>
<protein>
    <recommendedName>
        <fullName evidence="2">cysteine dioxygenase</fullName>
        <ecNumber evidence="2">1.13.11.20</ecNumber>
    </recommendedName>
</protein>
<evidence type="ECO:0000256" key="2">
    <source>
        <dbReference type="ARBA" id="ARBA00013133"/>
    </source>
</evidence>
<feature type="compositionally biased region" description="Acidic residues" evidence="10">
    <location>
        <begin position="1415"/>
        <end position="1431"/>
    </location>
</feature>
<feature type="compositionally biased region" description="Low complexity" evidence="10">
    <location>
        <begin position="255"/>
        <end position="290"/>
    </location>
</feature>
<feature type="compositionally biased region" description="Polar residues" evidence="10">
    <location>
        <begin position="974"/>
        <end position="983"/>
    </location>
</feature>
<dbReference type="InterPro" id="IPR011051">
    <property type="entry name" value="RmlC_Cupin_sf"/>
</dbReference>
<dbReference type="InterPro" id="IPR010300">
    <property type="entry name" value="CDO_1"/>
</dbReference>
<evidence type="ECO:0000256" key="7">
    <source>
        <dbReference type="PIRSR" id="PIRSR610300-50"/>
    </source>
</evidence>
<dbReference type="CDD" id="cd10548">
    <property type="entry name" value="cupin_CDO"/>
    <property type="match status" value="1"/>
</dbReference>
<keyword evidence="9" id="KW-0175">Coiled coil</keyword>
<dbReference type="EC" id="1.13.11.20" evidence="2"/>
<proteinExistence type="inferred from homology"/>
<feature type="compositionally biased region" description="Gly residues" evidence="10">
    <location>
        <begin position="371"/>
        <end position="382"/>
    </location>
</feature>
<keyword evidence="5" id="KW-0560">Oxidoreductase</keyword>
<evidence type="ECO:0000256" key="10">
    <source>
        <dbReference type="SAM" id="MobiDB-lite"/>
    </source>
</evidence>
<feature type="compositionally biased region" description="Acidic residues" evidence="10">
    <location>
        <begin position="754"/>
        <end position="768"/>
    </location>
</feature>
<accession>A0A5A8EBS6</accession>
<evidence type="ECO:0000256" key="8">
    <source>
        <dbReference type="PIRSR" id="PIRSR610300-51"/>
    </source>
</evidence>
<keyword evidence="4" id="KW-0223">Dioxygenase</keyword>
<comment type="similarity">
    <text evidence="1">Belongs to the cysteine dioxygenase family.</text>
</comment>
<feature type="binding site" evidence="8">
    <location>
        <position position="1719"/>
    </location>
    <ligand>
        <name>Fe cation</name>
        <dbReference type="ChEBI" id="CHEBI:24875"/>
        <note>catalytic</note>
    </ligand>
</feature>
<dbReference type="SUPFAM" id="SSF51182">
    <property type="entry name" value="RmlC-like cupins"/>
    <property type="match status" value="1"/>
</dbReference>
<feature type="compositionally biased region" description="Low complexity" evidence="10">
    <location>
        <begin position="79"/>
        <end position="92"/>
    </location>
</feature>
<dbReference type="PANTHER" id="PTHR12918">
    <property type="entry name" value="CYSTEINE DIOXYGENASE"/>
    <property type="match status" value="1"/>
</dbReference>
<feature type="region of interest" description="Disordered" evidence="10">
    <location>
        <begin position="1044"/>
        <end position="1148"/>
    </location>
</feature>
<feature type="binding site" evidence="8">
    <location>
        <position position="1668"/>
    </location>
    <ligand>
        <name>Fe cation</name>
        <dbReference type="ChEBI" id="CHEBI:24875"/>
        <note>catalytic</note>
    </ligand>
</feature>
<feature type="compositionally biased region" description="Polar residues" evidence="10">
    <location>
        <begin position="798"/>
        <end position="808"/>
    </location>
</feature>
<dbReference type="InterPro" id="IPR014710">
    <property type="entry name" value="RmlC-like_jellyroll"/>
</dbReference>
<feature type="compositionally biased region" description="Acidic residues" evidence="10">
    <location>
        <begin position="1796"/>
        <end position="1811"/>
    </location>
</feature>
<feature type="compositionally biased region" description="Acidic residues" evidence="10">
    <location>
        <begin position="1263"/>
        <end position="1276"/>
    </location>
</feature>
<keyword evidence="3 8" id="KW-0479">Metal-binding</keyword>
<feature type="compositionally biased region" description="Basic and acidic residues" evidence="10">
    <location>
        <begin position="1249"/>
        <end position="1262"/>
    </location>
</feature>
<feature type="cross-link" description="3'-(S-cysteinyl)-tyrosine (Cys-Tyr)" evidence="7">
    <location>
        <begin position="1675"/>
        <end position="1736"/>
    </location>
</feature>
<feature type="compositionally biased region" description="Polar residues" evidence="10">
    <location>
        <begin position="656"/>
        <end position="667"/>
    </location>
</feature>
<feature type="compositionally biased region" description="Low complexity" evidence="10">
    <location>
        <begin position="401"/>
        <end position="412"/>
    </location>
</feature>
<dbReference type="GO" id="GO:0017172">
    <property type="term" value="F:cysteine dioxygenase activity"/>
    <property type="evidence" value="ECO:0007669"/>
    <property type="project" value="UniProtKB-EC"/>
</dbReference>
<evidence type="ECO:0000256" key="6">
    <source>
        <dbReference type="ARBA" id="ARBA00023004"/>
    </source>
</evidence>
<feature type="region of interest" description="Disordered" evidence="10">
    <location>
        <begin position="891"/>
        <end position="1013"/>
    </location>
</feature>
<dbReference type="GO" id="GO:0008198">
    <property type="term" value="F:ferrous iron binding"/>
    <property type="evidence" value="ECO:0007669"/>
    <property type="project" value="TreeGrafter"/>
</dbReference>
<feature type="region of interest" description="Disordered" evidence="10">
    <location>
        <begin position="370"/>
        <end position="453"/>
    </location>
</feature>
<feature type="region of interest" description="Disordered" evidence="10">
    <location>
        <begin position="737"/>
        <end position="874"/>
    </location>
</feature>
<feature type="compositionally biased region" description="Low complexity" evidence="10">
    <location>
        <begin position="891"/>
        <end position="924"/>
    </location>
</feature>
<feature type="compositionally biased region" description="Low complexity" evidence="10">
    <location>
        <begin position="167"/>
        <end position="189"/>
    </location>
</feature>
<feature type="region of interest" description="Disordered" evidence="10">
    <location>
        <begin position="527"/>
        <end position="559"/>
    </location>
</feature>
<evidence type="ECO:0000313" key="11">
    <source>
        <dbReference type="EMBL" id="KAA0174718.1"/>
    </source>
</evidence>
<dbReference type="Proteomes" id="UP000322899">
    <property type="component" value="Unassembled WGS sequence"/>
</dbReference>
<organism evidence="11 12">
    <name type="scientific">Cafeteria roenbergensis</name>
    <name type="common">Marine flagellate</name>
    <dbReference type="NCBI Taxonomy" id="33653"/>
    <lineage>
        <taxon>Eukaryota</taxon>
        <taxon>Sar</taxon>
        <taxon>Stramenopiles</taxon>
        <taxon>Bigyra</taxon>
        <taxon>Opalozoa</taxon>
        <taxon>Bicosoecida</taxon>
        <taxon>Cafeteriaceae</taxon>
        <taxon>Cafeteria</taxon>
    </lineage>
</organism>
<feature type="region of interest" description="Disordered" evidence="10">
    <location>
        <begin position="1248"/>
        <end position="1508"/>
    </location>
</feature>
<feature type="compositionally biased region" description="Basic and acidic residues" evidence="10">
    <location>
        <begin position="225"/>
        <end position="241"/>
    </location>
</feature>
<feature type="compositionally biased region" description="Basic and acidic residues" evidence="10">
    <location>
        <begin position="1111"/>
        <end position="1123"/>
    </location>
</feature>
<feature type="binding site" evidence="8">
    <location>
        <position position="1670"/>
    </location>
    <ligand>
        <name>Fe cation</name>
        <dbReference type="ChEBI" id="CHEBI:24875"/>
        <note>catalytic</note>
    </ligand>
</feature>
<feature type="coiled-coil region" evidence="9">
    <location>
        <begin position="709"/>
        <end position="736"/>
    </location>
</feature>
<feature type="compositionally biased region" description="Low complexity" evidence="10">
    <location>
        <begin position="1044"/>
        <end position="1083"/>
    </location>
</feature>
<feature type="compositionally biased region" description="Acidic residues" evidence="10">
    <location>
        <begin position="1485"/>
        <end position="1508"/>
    </location>
</feature>
<feature type="compositionally biased region" description="Low complexity" evidence="10">
    <location>
        <begin position="1784"/>
        <end position="1795"/>
    </location>
</feature>
<evidence type="ECO:0000256" key="4">
    <source>
        <dbReference type="ARBA" id="ARBA00022964"/>
    </source>
</evidence>
<feature type="compositionally biased region" description="Low complexity" evidence="10">
    <location>
        <begin position="985"/>
        <end position="1013"/>
    </location>
</feature>
<feature type="compositionally biased region" description="Basic and acidic residues" evidence="10">
    <location>
        <begin position="1221"/>
        <end position="1230"/>
    </location>
</feature>
<feature type="compositionally biased region" description="Low complexity" evidence="10">
    <location>
        <begin position="1364"/>
        <end position="1386"/>
    </location>
</feature>
<feature type="compositionally biased region" description="Low complexity" evidence="10">
    <location>
        <begin position="641"/>
        <end position="653"/>
    </location>
</feature>
<dbReference type="EMBL" id="VLTO01000020">
    <property type="protein sequence ID" value="KAA0174718.1"/>
    <property type="molecule type" value="Genomic_DNA"/>
</dbReference>
<comment type="caution">
    <text evidence="11">The sequence shown here is derived from an EMBL/GenBank/DDBJ whole genome shotgun (WGS) entry which is preliminary data.</text>
</comment>
<dbReference type="OrthoDB" id="543511at2759"/>
<feature type="compositionally biased region" description="Gly residues" evidence="10">
    <location>
        <begin position="618"/>
        <end position="634"/>
    </location>
</feature>
<evidence type="ECO:0000256" key="9">
    <source>
        <dbReference type="SAM" id="Coils"/>
    </source>
</evidence>
<gene>
    <name evidence="11" type="ORF">FNF27_03841</name>
</gene>
<reference evidence="11 12" key="1">
    <citation type="submission" date="2019-07" db="EMBL/GenBank/DDBJ databases">
        <title>Genomes of Cafeteria roenbergensis.</title>
        <authorList>
            <person name="Fischer M.G."/>
            <person name="Hackl T."/>
            <person name="Roman M."/>
        </authorList>
    </citation>
    <scope>NUCLEOTIDE SEQUENCE [LARGE SCALE GENOMIC DNA]</scope>
    <source>
        <strain evidence="11 12">E4-10P</strain>
    </source>
</reference>
<name>A0A5A8EBS6_CAFRO</name>
<feature type="compositionally biased region" description="Low complexity" evidence="10">
    <location>
        <begin position="123"/>
        <end position="140"/>
    </location>
</feature>
<evidence type="ECO:0000256" key="3">
    <source>
        <dbReference type="ARBA" id="ARBA00022723"/>
    </source>
</evidence>
<feature type="region of interest" description="Disordered" evidence="10">
    <location>
        <begin position="1"/>
        <end position="314"/>
    </location>
</feature>
<evidence type="ECO:0000256" key="1">
    <source>
        <dbReference type="ARBA" id="ARBA00006622"/>
    </source>
</evidence>
<dbReference type="GO" id="GO:0019448">
    <property type="term" value="P:L-cysteine catabolic process"/>
    <property type="evidence" value="ECO:0007669"/>
    <property type="project" value="TreeGrafter"/>
</dbReference>
<evidence type="ECO:0000313" key="12">
    <source>
        <dbReference type="Proteomes" id="UP000322899"/>
    </source>
</evidence>
<feature type="compositionally biased region" description="Acidic residues" evidence="10">
    <location>
        <begin position="1208"/>
        <end position="1217"/>
    </location>
</feature>
<dbReference type="Gene3D" id="2.60.120.10">
    <property type="entry name" value="Jelly Rolls"/>
    <property type="match status" value="1"/>
</dbReference>
<feature type="compositionally biased region" description="Acidic residues" evidence="10">
    <location>
        <begin position="1302"/>
        <end position="1340"/>
    </location>
</feature>